<keyword evidence="5" id="KW-0464">Manganese</keyword>
<keyword evidence="9" id="KW-1185">Reference proteome</keyword>
<name>A0A166MEZ1_9AGAM</name>
<gene>
    <name evidence="8" type="ORF">FIBSPDRAFT_857686</name>
</gene>
<comment type="similarity">
    <text evidence="2">Belongs to the germin family.</text>
</comment>
<evidence type="ECO:0000313" key="8">
    <source>
        <dbReference type="EMBL" id="KZP23936.1"/>
    </source>
</evidence>
<dbReference type="GO" id="GO:0030145">
    <property type="term" value="F:manganese ion binding"/>
    <property type="evidence" value="ECO:0007669"/>
    <property type="project" value="InterPro"/>
</dbReference>
<dbReference type="Pfam" id="PF00190">
    <property type="entry name" value="Cupin_1"/>
    <property type="match status" value="1"/>
</dbReference>
<dbReference type="InterPro" id="IPR014710">
    <property type="entry name" value="RmlC-like_jellyroll"/>
</dbReference>
<dbReference type="STRING" id="436010.A0A166MEZ1"/>
<feature type="chain" id="PRO_5007877343" evidence="6">
    <location>
        <begin position="21"/>
        <end position="245"/>
    </location>
</feature>
<feature type="signal peptide" evidence="6">
    <location>
        <begin position="1"/>
        <end position="20"/>
    </location>
</feature>
<dbReference type="PRINTS" id="PR00325">
    <property type="entry name" value="GERMIN"/>
</dbReference>
<evidence type="ECO:0000256" key="1">
    <source>
        <dbReference type="ARBA" id="ARBA00004613"/>
    </source>
</evidence>
<feature type="domain" description="Cupin type-1" evidence="7">
    <location>
        <begin position="54"/>
        <end position="201"/>
    </location>
</feature>
<dbReference type="Proteomes" id="UP000076532">
    <property type="component" value="Unassembled WGS sequence"/>
</dbReference>
<dbReference type="InterPro" id="IPR006045">
    <property type="entry name" value="Cupin_1"/>
</dbReference>
<keyword evidence="6" id="KW-0732">Signal</keyword>
<keyword evidence="3" id="KW-0964">Secreted</keyword>
<keyword evidence="4" id="KW-0479">Metal-binding</keyword>
<dbReference type="InterPro" id="IPR011051">
    <property type="entry name" value="RmlC_Cupin_sf"/>
</dbReference>
<evidence type="ECO:0000313" key="9">
    <source>
        <dbReference type="Proteomes" id="UP000076532"/>
    </source>
</evidence>
<protein>
    <submittedName>
        <fullName evidence="8">RmlC-like cupin</fullName>
    </submittedName>
</protein>
<dbReference type="CDD" id="cd02241">
    <property type="entry name" value="cupin_OxOx"/>
    <property type="match status" value="1"/>
</dbReference>
<dbReference type="EMBL" id="KV417529">
    <property type="protein sequence ID" value="KZP23936.1"/>
    <property type="molecule type" value="Genomic_DNA"/>
</dbReference>
<dbReference type="GO" id="GO:0005576">
    <property type="term" value="C:extracellular region"/>
    <property type="evidence" value="ECO:0007669"/>
    <property type="project" value="UniProtKB-SubCell"/>
</dbReference>
<comment type="subcellular location">
    <subcellularLocation>
        <location evidence="1">Secreted</location>
    </subcellularLocation>
</comment>
<organism evidence="8 9">
    <name type="scientific">Athelia psychrophila</name>
    <dbReference type="NCBI Taxonomy" id="1759441"/>
    <lineage>
        <taxon>Eukaryota</taxon>
        <taxon>Fungi</taxon>
        <taxon>Dikarya</taxon>
        <taxon>Basidiomycota</taxon>
        <taxon>Agaricomycotina</taxon>
        <taxon>Agaricomycetes</taxon>
        <taxon>Agaricomycetidae</taxon>
        <taxon>Atheliales</taxon>
        <taxon>Atheliaceae</taxon>
        <taxon>Athelia</taxon>
    </lineage>
</organism>
<dbReference type="PANTHER" id="PTHR31238">
    <property type="entry name" value="GERMIN-LIKE PROTEIN SUBFAMILY 3 MEMBER 3"/>
    <property type="match status" value="1"/>
</dbReference>
<proteinExistence type="inferred from homology"/>
<accession>A0A166MEZ1</accession>
<evidence type="ECO:0000256" key="5">
    <source>
        <dbReference type="ARBA" id="ARBA00023211"/>
    </source>
</evidence>
<dbReference type="OrthoDB" id="1921208at2759"/>
<reference evidence="8 9" key="1">
    <citation type="journal article" date="2016" name="Mol. Biol. Evol.">
        <title>Comparative Genomics of Early-Diverging Mushroom-Forming Fungi Provides Insights into the Origins of Lignocellulose Decay Capabilities.</title>
        <authorList>
            <person name="Nagy L.G."/>
            <person name="Riley R."/>
            <person name="Tritt A."/>
            <person name="Adam C."/>
            <person name="Daum C."/>
            <person name="Floudas D."/>
            <person name="Sun H."/>
            <person name="Yadav J.S."/>
            <person name="Pangilinan J."/>
            <person name="Larsson K.H."/>
            <person name="Matsuura K."/>
            <person name="Barry K."/>
            <person name="Labutti K."/>
            <person name="Kuo R."/>
            <person name="Ohm R.A."/>
            <person name="Bhattacharya S.S."/>
            <person name="Shirouzu T."/>
            <person name="Yoshinaga Y."/>
            <person name="Martin F.M."/>
            <person name="Grigoriev I.V."/>
            <person name="Hibbett D.S."/>
        </authorList>
    </citation>
    <scope>NUCLEOTIDE SEQUENCE [LARGE SCALE GENOMIC DNA]</scope>
    <source>
        <strain evidence="8 9">CBS 109695</strain>
    </source>
</reference>
<dbReference type="SUPFAM" id="SSF51182">
    <property type="entry name" value="RmlC-like cupins"/>
    <property type="match status" value="1"/>
</dbReference>
<evidence type="ECO:0000256" key="4">
    <source>
        <dbReference type="ARBA" id="ARBA00022723"/>
    </source>
</evidence>
<dbReference type="Gene3D" id="2.60.120.10">
    <property type="entry name" value="Jelly Rolls"/>
    <property type="match status" value="1"/>
</dbReference>
<dbReference type="SMART" id="SM00835">
    <property type="entry name" value="Cupin_1"/>
    <property type="match status" value="1"/>
</dbReference>
<evidence type="ECO:0000256" key="2">
    <source>
        <dbReference type="ARBA" id="ARBA00007456"/>
    </source>
</evidence>
<dbReference type="AlphaFoldDB" id="A0A166MEZ1"/>
<evidence type="ECO:0000259" key="7">
    <source>
        <dbReference type="SMART" id="SM00835"/>
    </source>
</evidence>
<evidence type="ECO:0000256" key="3">
    <source>
        <dbReference type="ARBA" id="ARBA00022525"/>
    </source>
</evidence>
<dbReference type="InterPro" id="IPR001929">
    <property type="entry name" value="Germin"/>
</dbReference>
<sequence>MYSTASIGLALFSLLASVSAAPALATTAALVGKLRLAPTANDRLALMKDEDLTFNFLTATSGVSTGAAGHTVAATSANFPGVVGNGVAMTIGFLGPCAINTPHTHPRATEINFSVNGTLRTGLLAENGARFIVNDLPAGSVAVFPMGAIHFEMNTECTPSMFVAAFNDEDPGVDSLAQRYFGLPVDIVGAAMGGLGVTQVEGLEAKIPDNIAVGTAECLKRCGLTASSTQPTLQRQQRVAGNAFP</sequence>
<evidence type="ECO:0000256" key="6">
    <source>
        <dbReference type="SAM" id="SignalP"/>
    </source>
</evidence>